<reference evidence="7 8" key="1">
    <citation type="submission" date="2016-10" db="EMBL/GenBank/DDBJ databases">
        <authorList>
            <person name="de Groot N.N."/>
        </authorList>
    </citation>
    <scope>NUCLEOTIDE SEQUENCE [LARGE SCALE GENOMIC DNA]</scope>
    <source>
        <strain evidence="7 8">DSM 22489</strain>
    </source>
</reference>
<evidence type="ECO:0000256" key="5">
    <source>
        <dbReference type="ARBA" id="ARBA00023136"/>
    </source>
</evidence>
<dbReference type="GO" id="GO:0005886">
    <property type="term" value="C:plasma membrane"/>
    <property type="evidence" value="ECO:0007669"/>
    <property type="project" value="UniProtKB-SubCell"/>
</dbReference>
<keyword evidence="5 6" id="KW-0472">Membrane</keyword>
<protein>
    <recommendedName>
        <fullName evidence="9">Lysylphosphatidylglycerol synthase TM region</fullName>
    </recommendedName>
</protein>
<dbReference type="AlphaFoldDB" id="A0A1H5SJT1"/>
<feature type="transmembrane region" description="Helical" evidence="6">
    <location>
        <begin position="192"/>
        <end position="211"/>
    </location>
</feature>
<evidence type="ECO:0000256" key="3">
    <source>
        <dbReference type="ARBA" id="ARBA00022692"/>
    </source>
</evidence>
<feature type="transmembrane region" description="Helical" evidence="6">
    <location>
        <begin position="38"/>
        <end position="57"/>
    </location>
</feature>
<dbReference type="InterPro" id="IPR022791">
    <property type="entry name" value="L-PG_synthase/AglD"/>
</dbReference>
<comment type="subcellular location">
    <subcellularLocation>
        <location evidence="1">Cell membrane</location>
        <topology evidence="1">Multi-pass membrane protein</topology>
    </subcellularLocation>
</comment>
<dbReference type="EMBL" id="FNVA01000001">
    <property type="protein sequence ID" value="SEF50208.1"/>
    <property type="molecule type" value="Genomic_DNA"/>
</dbReference>
<evidence type="ECO:0000256" key="2">
    <source>
        <dbReference type="ARBA" id="ARBA00022475"/>
    </source>
</evidence>
<feature type="transmembrane region" description="Helical" evidence="6">
    <location>
        <begin position="324"/>
        <end position="349"/>
    </location>
</feature>
<dbReference type="PANTHER" id="PTHR39087">
    <property type="entry name" value="UPF0104 MEMBRANE PROTEIN MJ1595"/>
    <property type="match status" value="1"/>
</dbReference>
<gene>
    <name evidence="7" type="ORF">SAMN05421819_0210</name>
</gene>
<sequence length="372" mass="40246">MVEAGTHADSLLQVAEDSLPAFERPGVGALTRENRQNLFKMLPGLLISAGFIWWTYIRIGPNGKRGFDAETFHQLHVVAPVWLLGVVVFSVLGYGTRCYRSYAMLKSTGAKFSVCSRVFMTSLAANNVLPLRIGDVMRIFSYASDVNATPSTVLSTVILEKLLDVFSLAVLFVGTLQFGGGVSGHMKTVAETGMIISTVGLLVMVFGAQAIEPLLEKIFAGTQNKLLKKLEHWLLLAIDCMRQIGIVGSLMLVVYSFIAWAFECFMYVAMAKSIGLQSDPVGPWQATAEANLSFLIPSSPGGIGPFELACKDAMTRHGASPAAAALYAPLVHLWLLAAITAVGGGMFFAHRVHQARRKPLLEEIEELPGTLP</sequence>
<evidence type="ECO:0008006" key="9">
    <source>
        <dbReference type="Google" id="ProtNLM"/>
    </source>
</evidence>
<evidence type="ECO:0000313" key="7">
    <source>
        <dbReference type="EMBL" id="SEF50208.1"/>
    </source>
</evidence>
<evidence type="ECO:0000256" key="4">
    <source>
        <dbReference type="ARBA" id="ARBA00022989"/>
    </source>
</evidence>
<dbReference type="Proteomes" id="UP000236728">
    <property type="component" value="Unassembled WGS sequence"/>
</dbReference>
<organism evidence="7 8">
    <name type="scientific">Bryocella elongata</name>
    <dbReference type="NCBI Taxonomy" id="863522"/>
    <lineage>
        <taxon>Bacteria</taxon>
        <taxon>Pseudomonadati</taxon>
        <taxon>Acidobacteriota</taxon>
        <taxon>Terriglobia</taxon>
        <taxon>Terriglobales</taxon>
        <taxon>Acidobacteriaceae</taxon>
        <taxon>Bryocella</taxon>
    </lineage>
</organism>
<dbReference type="OrthoDB" id="5242769at2"/>
<dbReference type="RefSeq" id="WP_103931180.1">
    <property type="nucleotide sequence ID" value="NZ_FNVA01000001.1"/>
</dbReference>
<feature type="transmembrane region" description="Helical" evidence="6">
    <location>
        <begin position="162"/>
        <end position="180"/>
    </location>
</feature>
<keyword evidence="3 6" id="KW-0812">Transmembrane</keyword>
<keyword evidence="4 6" id="KW-1133">Transmembrane helix</keyword>
<accession>A0A1H5SJT1</accession>
<keyword evidence="8" id="KW-1185">Reference proteome</keyword>
<evidence type="ECO:0000256" key="6">
    <source>
        <dbReference type="SAM" id="Phobius"/>
    </source>
</evidence>
<name>A0A1H5SJT1_9BACT</name>
<dbReference type="PANTHER" id="PTHR39087:SF2">
    <property type="entry name" value="UPF0104 MEMBRANE PROTEIN MJ1595"/>
    <property type="match status" value="1"/>
</dbReference>
<feature type="transmembrane region" description="Helical" evidence="6">
    <location>
        <begin position="77"/>
        <end position="96"/>
    </location>
</feature>
<feature type="transmembrane region" description="Helical" evidence="6">
    <location>
        <begin position="232"/>
        <end position="262"/>
    </location>
</feature>
<evidence type="ECO:0000313" key="8">
    <source>
        <dbReference type="Proteomes" id="UP000236728"/>
    </source>
</evidence>
<proteinExistence type="predicted"/>
<keyword evidence="2" id="KW-1003">Cell membrane</keyword>
<evidence type="ECO:0000256" key="1">
    <source>
        <dbReference type="ARBA" id="ARBA00004651"/>
    </source>
</evidence>
<dbReference type="Pfam" id="PF03706">
    <property type="entry name" value="LPG_synthase_TM"/>
    <property type="match status" value="1"/>
</dbReference>